<protein>
    <submittedName>
        <fullName evidence="2">Uncharacterized protein</fullName>
    </submittedName>
</protein>
<evidence type="ECO:0000313" key="3">
    <source>
        <dbReference type="Proteomes" id="UP000314294"/>
    </source>
</evidence>
<keyword evidence="3" id="KW-1185">Reference proteome</keyword>
<comment type="caution">
    <text evidence="2">The sequence shown here is derived from an EMBL/GenBank/DDBJ whole genome shotgun (WGS) entry which is preliminary data.</text>
</comment>
<feature type="compositionally biased region" description="Basic residues" evidence="1">
    <location>
        <begin position="169"/>
        <end position="182"/>
    </location>
</feature>
<dbReference type="Proteomes" id="UP000314294">
    <property type="component" value="Unassembled WGS sequence"/>
</dbReference>
<dbReference type="EMBL" id="SRLO01001148">
    <property type="protein sequence ID" value="TNN40922.1"/>
    <property type="molecule type" value="Genomic_DNA"/>
</dbReference>
<evidence type="ECO:0000313" key="2">
    <source>
        <dbReference type="EMBL" id="TNN40922.1"/>
    </source>
</evidence>
<gene>
    <name evidence="2" type="ORF">EYF80_048914</name>
</gene>
<proteinExistence type="predicted"/>
<reference evidence="2 3" key="1">
    <citation type="submission" date="2019-03" db="EMBL/GenBank/DDBJ databases">
        <title>First draft genome of Liparis tanakae, snailfish: a comprehensive survey of snailfish specific genes.</title>
        <authorList>
            <person name="Kim W."/>
            <person name="Song I."/>
            <person name="Jeong J.-H."/>
            <person name="Kim D."/>
            <person name="Kim S."/>
            <person name="Ryu S."/>
            <person name="Song J.Y."/>
            <person name="Lee S.K."/>
        </authorList>
    </citation>
    <scope>NUCLEOTIDE SEQUENCE [LARGE SCALE GENOMIC DNA]</scope>
    <source>
        <tissue evidence="2">Muscle</tissue>
    </source>
</reference>
<feature type="region of interest" description="Disordered" evidence="1">
    <location>
        <begin position="168"/>
        <end position="207"/>
    </location>
</feature>
<dbReference type="OrthoDB" id="9329195at2759"/>
<dbReference type="AlphaFoldDB" id="A0A4Z2FKW6"/>
<evidence type="ECO:0000256" key="1">
    <source>
        <dbReference type="SAM" id="MobiDB-lite"/>
    </source>
</evidence>
<name>A0A4Z2FKW6_9TELE</name>
<organism evidence="2 3">
    <name type="scientific">Liparis tanakae</name>
    <name type="common">Tanaka's snailfish</name>
    <dbReference type="NCBI Taxonomy" id="230148"/>
    <lineage>
        <taxon>Eukaryota</taxon>
        <taxon>Metazoa</taxon>
        <taxon>Chordata</taxon>
        <taxon>Craniata</taxon>
        <taxon>Vertebrata</taxon>
        <taxon>Euteleostomi</taxon>
        <taxon>Actinopterygii</taxon>
        <taxon>Neopterygii</taxon>
        <taxon>Teleostei</taxon>
        <taxon>Neoteleostei</taxon>
        <taxon>Acanthomorphata</taxon>
        <taxon>Eupercaria</taxon>
        <taxon>Perciformes</taxon>
        <taxon>Cottioidei</taxon>
        <taxon>Cottales</taxon>
        <taxon>Liparidae</taxon>
        <taxon>Liparis</taxon>
    </lineage>
</organism>
<accession>A0A4Z2FKW6</accession>
<sequence length="207" mass="23056">MEETRPFSDGGRWVLGSVSLRLQIAKQQDELETRYLQRLKPTTAVIPSASVVLDVIGELRVLLLTDEQLTDSAVVELWFSGRLGAFLTVPSGGFLLCLSGRNLSCQTYQQILQQFVERFDNMDTNSQYAVAKNFILPFLSQPHSGVRVELSTLAAPLPVLDAMLEQKGHPSKKKLTGTRVQHKHPEGKQKTPMTPASAQGPERSLWR</sequence>